<protein>
    <submittedName>
        <fullName evidence="1">Uncharacterized protein</fullName>
    </submittedName>
</protein>
<comment type="caution">
    <text evidence="1">The sequence shown here is derived from an EMBL/GenBank/DDBJ whole genome shotgun (WGS) entry which is preliminary data.</text>
</comment>
<dbReference type="Proteomes" id="UP001079657">
    <property type="component" value="Unassembled WGS sequence"/>
</dbReference>
<proteinExistence type="predicted"/>
<dbReference type="RefSeq" id="WP_268050352.1">
    <property type="nucleotide sequence ID" value="NZ_JAPQES010000004.1"/>
</dbReference>
<dbReference type="EMBL" id="JAPQES010000004">
    <property type="protein sequence ID" value="MCY6371491.1"/>
    <property type="molecule type" value="Genomic_DNA"/>
</dbReference>
<evidence type="ECO:0000313" key="1">
    <source>
        <dbReference type="EMBL" id="MCY6371491.1"/>
    </source>
</evidence>
<reference evidence="1" key="1">
    <citation type="submission" date="2022-12" db="EMBL/GenBank/DDBJ databases">
        <authorList>
            <person name="Wang J."/>
        </authorList>
    </citation>
    <scope>NUCLEOTIDE SEQUENCE</scope>
    <source>
        <strain evidence="1">HY-42-06</strain>
    </source>
</reference>
<sequence length="475" mass="54917">MKKTKILKLALLVIVTLGFYLFFFTSNVLNKKVTKELLVNTNEVAANKTTKTSNEPKVYIPKEILKHDNPSSALESSDLRKFPYPYKSMLSICSDIDDSTLEEFKTYHKFLNTEENTPYGKGLGLDIGDSFWMYMADNMNFKVDKENHGVDHIMTFFKGTDVNEKHTSKEITHFIKCGWIDSIHSFGDFSTNDEKNTKFNRNLAVEALKALENSNINISVWINHGNRANKQNFGAGDTSKFMSYQEGDKPDSKYYHTDLTLKSNIKYVWDSINSTAFGVDYPLFEIKLRDEKKVWGFSRHTNYMKNDKIDWTWTPKHLHRQLTKKNLDSIVNKNQYSIIAQHFGVSIEDLFENVNVDALKLLKSYQDKGEILVAKTSRLLNYANIQKHLVYKKATENNTTYINILSVNDPIFGTYTPSINDIRGITFYCESPDKTVLLLNDKIISEKDIQKNPKDKNPSISIKWFEPDYNDYTTQ</sequence>
<keyword evidence="2" id="KW-1185">Reference proteome</keyword>
<gene>
    <name evidence="1" type="ORF">OXH55_12645</name>
</gene>
<evidence type="ECO:0000313" key="2">
    <source>
        <dbReference type="Proteomes" id="UP001079657"/>
    </source>
</evidence>
<organism evidence="1 2">
    <name type="scientific">Clostridium ganghwense</name>
    <dbReference type="NCBI Taxonomy" id="312089"/>
    <lineage>
        <taxon>Bacteria</taxon>
        <taxon>Bacillati</taxon>
        <taxon>Bacillota</taxon>
        <taxon>Clostridia</taxon>
        <taxon>Eubacteriales</taxon>
        <taxon>Clostridiaceae</taxon>
        <taxon>Clostridium</taxon>
    </lineage>
</organism>
<name>A0ABT4CTX1_9CLOT</name>
<accession>A0ABT4CTX1</accession>